<feature type="region of interest" description="Disordered" evidence="12">
    <location>
        <begin position="729"/>
        <end position="751"/>
    </location>
</feature>
<keyword evidence="15" id="KW-1185">Reference proteome</keyword>
<dbReference type="Pfam" id="PF00069">
    <property type="entry name" value="Pkinase"/>
    <property type="match status" value="1"/>
</dbReference>
<dbReference type="SUPFAM" id="SSF56112">
    <property type="entry name" value="Protein kinase-like (PK-like)"/>
    <property type="match status" value="1"/>
</dbReference>
<name>A0A507FI59_9FUNG</name>
<feature type="compositionally biased region" description="Polar residues" evidence="12">
    <location>
        <begin position="885"/>
        <end position="896"/>
    </location>
</feature>
<dbReference type="GO" id="GO:0004674">
    <property type="term" value="F:protein serine/threonine kinase activity"/>
    <property type="evidence" value="ECO:0007669"/>
    <property type="project" value="UniProtKB-KW"/>
</dbReference>
<accession>A0A507FI59</accession>
<evidence type="ECO:0000256" key="4">
    <source>
        <dbReference type="ARBA" id="ARBA00022527"/>
    </source>
</evidence>
<keyword evidence="4" id="KW-0723">Serine/threonine-protein kinase</keyword>
<dbReference type="PANTHER" id="PTHR24346">
    <property type="entry name" value="MAP/MICROTUBULE AFFINITY-REGULATING KINASE"/>
    <property type="match status" value="1"/>
</dbReference>
<dbReference type="STRING" id="246404.A0A507FI59"/>
<feature type="compositionally biased region" description="Acidic residues" evidence="12">
    <location>
        <begin position="938"/>
        <end position="952"/>
    </location>
</feature>
<dbReference type="Proteomes" id="UP000320333">
    <property type="component" value="Unassembled WGS sequence"/>
</dbReference>
<evidence type="ECO:0000313" key="15">
    <source>
        <dbReference type="Proteomes" id="UP000320333"/>
    </source>
</evidence>
<protein>
    <recommendedName>
        <fullName evidence="2">non-specific serine/threonine protein kinase</fullName>
        <ecNumber evidence="2">2.7.11.1</ecNumber>
    </recommendedName>
</protein>
<gene>
    <name evidence="14" type="ORF">CcCBS67573_g02617</name>
</gene>
<evidence type="ECO:0000256" key="5">
    <source>
        <dbReference type="ARBA" id="ARBA00022679"/>
    </source>
</evidence>
<feature type="region of interest" description="Disordered" evidence="12">
    <location>
        <begin position="1"/>
        <end position="90"/>
    </location>
</feature>
<dbReference type="PROSITE" id="PS50011">
    <property type="entry name" value="PROTEIN_KINASE_DOM"/>
    <property type="match status" value="1"/>
</dbReference>
<proteinExistence type="predicted"/>
<feature type="compositionally biased region" description="Low complexity" evidence="12">
    <location>
        <begin position="561"/>
        <end position="572"/>
    </location>
</feature>
<dbReference type="PROSITE" id="PS00108">
    <property type="entry name" value="PROTEIN_KINASE_ST"/>
    <property type="match status" value="1"/>
</dbReference>
<feature type="compositionally biased region" description="Acidic residues" evidence="12">
    <location>
        <begin position="863"/>
        <end position="874"/>
    </location>
</feature>
<dbReference type="InterPro" id="IPR011009">
    <property type="entry name" value="Kinase-like_dom_sf"/>
</dbReference>
<evidence type="ECO:0000313" key="14">
    <source>
        <dbReference type="EMBL" id="TPX76121.1"/>
    </source>
</evidence>
<feature type="domain" description="Protein kinase" evidence="13">
    <location>
        <begin position="187"/>
        <end position="438"/>
    </location>
</feature>
<sequence>MAAPLSSSLPEFSTRQKQHPGFPVQQDDHRSTVVEQRGQSQHQHHRNQQHPECAQAHGTAAPEMIGEGSRDTHALANSFPTSHHAKPPPSLRQFLQASRKTGSAGSFHPMQESFSPAYPPNHAQSEVTLAEDLTLPPPSLPFPQQWDTAFADTPVPEQTPSSEPTPEDTGSNFQAMIVHEGPRVGDFILTDTLGEGTFGKVKLGVHWRTGEKVAVKAIQKSKIKTVKQMNSVQREVRLMKLLKHPHIVDVKETLEDENEIFLVMEYASGGELFDYIAKQCQQDENMARVYFRQVVSAINYCHQNSIIHRDLKPENLLLDKDGNIKIIDFGFGNTFHRDRTLDTYCGSPYYAAPEMVKGIPYTGPEVDIWSMGVILYALITGNLPFDSRDMPILYSLIAKGDYQRIRTSDTANDLVSIMLVVDPTKRAKISEVIDHPLSASRLWGTTKANASISLSRRWTNYGYTEKIQCHIVARPAIVEQPSASAISELVSYGISEREIKRLLSIDCGLHPIKSLYFLVADYLGRIERHKLKPGQSLTALQPIPREDSSKSTAQPRNYHAQQQTQQPQQHSQFRPTSAPVQMNTNYFYAYQQHHSSNASPVGHSHSAISSPYHAPQYTFMHPHSQHSMQFYSASNSPAPHSNPHFDSPVSMHAASSPGSLHYPYPTYQQQQQQQQQPFYVMPPPSQYHYPTQMQQQSRNHQQQHPQISQLILQQQIQRQHSPFQNHSFGATPIKTNAPIPSQRQQPQMQASPQNYDGFNFQPVNFHQPSALPRLQFQAEQPPVLTLQQQAILHPPSQGRTSVFKSSREELQQVAEEAAQPLSAETKQSTSPGGRLFKAIAAVAIRTASAAGRGKLGRSRNGEDEPSETGMDEPSDTTSDDRPSRVYNTRISSSIRPGTTEHVPSRNINSSREYNRTTDEGSDVVWGMKWTTAHRPPVEEDDEASDGLGDDEDYGRRGSVTVRAVARESVGARTSVAQAREDAGKSGVAAARTNTSLIHRLFGKK</sequence>
<keyword evidence="7" id="KW-0418">Kinase</keyword>
<feature type="compositionally biased region" description="Low complexity" evidence="12">
    <location>
        <begin position="738"/>
        <end position="751"/>
    </location>
</feature>
<reference evidence="14 15" key="1">
    <citation type="journal article" date="2019" name="Sci. Rep.">
        <title>Comparative genomics of chytrid fungi reveal insights into the obligate biotrophic and pathogenic lifestyle of Synchytrium endobioticum.</title>
        <authorList>
            <person name="van de Vossenberg B.T.L.H."/>
            <person name="Warris S."/>
            <person name="Nguyen H.D.T."/>
            <person name="van Gent-Pelzer M.P.E."/>
            <person name="Joly D.L."/>
            <person name="van de Geest H.C."/>
            <person name="Bonants P.J.M."/>
            <person name="Smith D.S."/>
            <person name="Levesque C.A."/>
            <person name="van der Lee T.A.J."/>
        </authorList>
    </citation>
    <scope>NUCLEOTIDE SEQUENCE [LARGE SCALE GENOMIC DNA]</scope>
    <source>
        <strain evidence="14 15">CBS 675.73</strain>
    </source>
</reference>
<feature type="region of interest" description="Disordered" evidence="12">
    <location>
        <begin position="850"/>
        <end position="920"/>
    </location>
</feature>
<comment type="catalytic activity">
    <reaction evidence="10">
        <text>L-seryl-[protein] + ATP = O-phospho-L-seryl-[protein] + ADP + H(+)</text>
        <dbReference type="Rhea" id="RHEA:17989"/>
        <dbReference type="Rhea" id="RHEA-COMP:9863"/>
        <dbReference type="Rhea" id="RHEA-COMP:11604"/>
        <dbReference type="ChEBI" id="CHEBI:15378"/>
        <dbReference type="ChEBI" id="CHEBI:29999"/>
        <dbReference type="ChEBI" id="CHEBI:30616"/>
        <dbReference type="ChEBI" id="CHEBI:83421"/>
        <dbReference type="ChEBI" id="CHEBI:456216"/>
        <dbReference type="EC" id="2.7.11.1"/>
    </reaction>
</comment>
<dbReference type="PANTHER" id="PTHR24346:SF106">
    <property type="entry name" value="PROTEIN KINASE DOMAIN-CONTAINING PROTEIN"/>
    <property type="match status" value="1"/>
</dbReference>
<evidence type="ECO:0000256" key="2">
    <source>
        <dbReference type="ARBA" id="ARBA00012513"/>
    </source>
</evidence>
<feature type="compositionally biased region" description="Low complexity" evidence="12">
    <location>
        <begin position="153"/>
        <end position="169"/>
    </location>
</feature>
<comment type="subcellular location">
    <subcellularLocation>
        <location evidence="1">Cytoplasm</location>
    </subcellularLocation>
</comment>
<evidence type="ECO:0000259" key="13">
    <source>
        <dbReference type="PROSITE" id="PS50011"/>
    </source>
</evidence>
<keyword evidence="8 11" id="KW-0067">ATP-binding</keyword>
<dbReference type="PROSITE" id="PS00107">
    <property type="entry name" value="PROTEIN_KINASE_ATP"/>
    <property type="match status" value="1"/>
</dbReference>
<keyword evidence="6 11" id="KW-0547">Nucleotide-binding</keyword>
<comment type="caution">
    <text evidence="14">The sequence shown here is derived from an EMBL/GenBank/DDBJ whole genome shotgun (WGS) entry which is preliminary data.</text>
</comment>
<dbReference type="Gene3D" id="1.10.510.10">
    <property type="entry name" value="Transferase(Phosphotransferase) domain 1"/>
    <property type="match status" value="1"/>
</dbReference>
<dbReference type="CDD" id="cd14003">
    <property type="entry name" value="STKc_AMPK-like"/>
    <property type="match status" value="1"/>
</dbReference>
<evidence type="ECO:0000256" key="7">
    <source>
        <dbReference type="ARBA" id="ARBA00022777"/>
    </source>
</evidence>
<feature type="compositionally biased region" description="Polar residues" evidence="12">
    <location>
        <begin position="1"/>
        <end position="15"/>
    </location>
</feature>
<feature type="region of interest" description="Disordered" evidence="12">
    <location>
        <begin position="150"/>
        <end position="169"/>
    </location>
</feature>
<dbReference type="GO" id="GO:0035556">
    <property type="term" value="P:intracellular signal transduction"/>
    <property type="evidence" value="ECO:0007669"/>
    <property type="project" value="TreeGrafter"/>
</dbReference>
<dbReference type="EC" id="2.7.11.1" evidence="2"/>
<feature type="region of interest" description="Disordered" evidence="12">
    <location>
        <begin position="932"/>
        <end position="955"/>
    </location>
</feature>
<evidence type="ECO:0000256" key="10">
    <source>
        <dbReference type="ARBA" id="ARBA00048679"/>
    </source>
</evidence>
<dbReference type="EMBL" id="QEAP01000057">
    <property type="protein sequence ID" value="TPX76121.1"/>
    <property type="molecule type" value="Genomic_DNA"/>
</dbReference>
<dbReference type="SMART" id="SM00220">
    <property type="entry name" value="S_TKc"/>
    <property type="match status" value="1"/>
</dbReference>
<dbReference type="FunFam" id="1.10.510.10:FF:001222">
    <property type="entry name" value="Serine/threonine-protein kinase ppk25"/>
    <property type="match status" value="1"/>
</dbReference>
<dbReference type="OrthoDB" id="193931at2759"/>
<dbReference type="AlphaFoldDB" id="A0A507FI59"/>
<dbReference type="InterPro" id="IPR017441">
    <property type="entry name" value="Protein_kinase_ATP_BS"/>
</dbReference>
<keyword evidence="5" id="KW-0808">Transferase</keyword>
<comment type="catalytic activity">
    <reaction evidence="9">
        <text>L-threonyl-[protein] + ATP = O-phospho-L-threonyl-[protein] + ADP + H(+)</text>
        <dbReference type="Rhea" id="RHEA:46608"/>
        <dbReference type="Rhea" id="RHEA-COMP:11060"/>
        <dbReference type="Rhea" id="RHEA-COMP:11605"/>
        <dbReference type="ChEBI" id="CHEBI:15378"/>
        <dbReference type="ChEBI" id="CHEBI:30013"/>
        <dbReference type="ChEBI" id="CHEBI:30616"/>
        <dbReference type="ChEBI" id="CHEBI:61977"/>
        <dbReference type="ChEBI" id="CHEBI:456216"/>
        <dbReference type="EC" id="2.7.11.1"/>
    </reaction>
</comment>
<keyword evidence="3" id="KW-0963">Cytoplasm</keyword>
<evidence type="ECO:0000256" key="12">
    <source>
        <dbReference type="SAM" id="MobiDB-lite"/>
    </source>
</evidence>
<dbReference type="GO" id="GO:0005524">
    <property type="term" value="F:ATP binding"/>
    <property type="evidence" value="ECO:0007669"/>
    <property type="project" value="UniProtKB-UniRule"/>
</dbReference>
<feature type="binding site" evidence="11">
    <location>
        <position position="216"/>
    </location>
    <ligand>
        <name>ATP</name>
        <dbReference type="ChEBI" id="CHEBI:30616"/>
    </ligand>
</feature>
<evidence type="ECO:0000256" key="11">
    <source>
        <dbReference type="PROSITE-ProRule" id="PRU10141"/>
    </source>
</evidence>
<dbReference type="GO" id="GO:0005737">
    <property type="term" value="C:cytoplasm"/>
    <property type="evidence" value="ECO:0007669"/>
    <property type="project" value="UniProtKB-SubCell"/>
</dbReference>
<dbReference type="FunFam" id="3.30.200.20:FF:000003">
    <property type="entry name" value="Non-specific serine/threonine protein kinase"/>
    <property type="match status" value="1"/>
</dbReference>
<feature type="region of interest" description="Disordered" evidence="12">
    <location>
        <begin position="536"/>
        <end position="576"/>
    </location>
</feature>
<evidence type="ECO:0000256" key="9">
    <source>
        <dbReference type="ARBA" id="ARBA00047899"/>
    </source>
</evidence>
<evidence type="ECO:0000256" key="8">
    <source>
        <dbReference type="ARBA" id="ARBA00022840"/>
    </source>
</evidence>
<dbReference type="InterPro" id="IPR008271">
    <property type="entry name" value="Ser/Thr_kinase_AS"/>
</dbReference>
<dbReference type="InterPro" id="IPR000719">
    <property type="entry name" value="Prot_kinase_dom"/>
</dbReference>
<evidence type="ECO:0000256" key="1">
    <source>
        <dbReference type="ARBA" id="ARBA00004496"/>
    </source>
</evidence>
<evidence type="ECO:0000256" key="6">
    <source>
        <dbReference type="ARBA" id="ARBA00022741"/>
    </source>
</evidence>
<evidence type="ECO:0000256" key="3">
    <source>
        <dbReference type="ARBA" id="ARBA00022490"/>
    </source>
</evidence>
<organism evidence="14 15">
    <name type="scientific">Chytriomyces confervae</name>
    <dbReference type="NCBI Taxonomy" id="246404"/>
    <lineage>
        <taxon>Eukaryota</taxon>
        <taxon>Fungi</taxon>
        <taxon>Fungi incertae sedis</taxon>
        <taxon>Chytridiomycota</taxon>
        <taxon>Chytridiomycota incertae sedis</taxon>
        <taxon>Chytridiomycetes</taxon>
        <taxon>Chytridiales</taxon>
        <taxon>Chytriomycetaceae</taxon>
        <taxon>Chytriomyces</taxon>
    </lineage>
</organism>